<feature type="compositionally biased region" description="Low complexity" evidence="1">
    <location>
        <begin position="316"/>
        <end position="341"/>
    </location>
</feature>
<comment type="caution">
    <text evidence="2">The sequence shown here is derived from an EMBL/GenBank/DDBJ whole genome shotgun (WGS) entry which is preliminary data.</text>
</comment>
<feature type="region of interest" description="Disordered" evidence="1">
    <location>
        <begin position="38"/>
        <end position="271"/>
    </location>
</feature>
<feature type="compositionally biased region" description="Low complexity" evidence="1">
    <location>
        <begin position="609"/>
        <end position="624"/>
    </location>
</feature>
<dbReference type="EMBL" id="JAVRRJ010000006">
    <property type="protein sequence ID" value="KAK5083792.1"/>
    <property type="molecule type" value="Genomic_DNA"/>
</dbReference>
<evidence type="ECO:0000313" key="3">
    <source>
        <dbReference type="Proteomes" id="UP001309876"/>
    </source>
</evidence>
<feature type="compositionally biased region" description="Basic and acidic residues" evidence="1">
    <location>
        <begin position="66"/>
        <end position="78"/>
    </location>
</feature>
<feature type="region of interest" description="Disordered" evidence="1">
    <location>
        <begin position="607"/>
        <end position="702"/>
    </location>
</feature>
<gene>
    <name evidence="2" type="ORF">LTR05_006298</name>
</gene>
<feature type="compositionally biased region" description="Low complexity" evidence="1">
    <location>
        <begin position="246"/>
        <end position="256"/>
    </location>
</feature>
<feature type="compositionally biased region" description="Polar residues" evidence="1">
    <location>
        <begin position="117"/>
        <end position="129"/>
    </location>
</feature>
<proteinExistence type="predicted"/>
<feature type="compositionally biased region" description="Basic and acidic residues" evidence="1">
    <location>
        <begin position="130"/>
        <end position="210"/>
    </location>
</feature>
<evidence type="ECO:0000256" key="1">
    <source>
        <dbReference type="SAM" id="MobiDB-lite"/>
    </source>
</evidence>
<protein>
    <submittedName>
        <fullName evidence="2">Uncharacterized protein</fullName>
    </submittedName>
</protein>
<feature type="compositionally biased region" description="Polar residues" evidence="1">
    <location>
        <begin position="642"/>
        <end position="655"/>
    </location>
</feature>
<feature type="region of interest" description="Disordered" evidence="1">
    <location>
        <begin position="306"/>
        <end position="357"/>
    </location>
</feature>
<feature type="region of interest" description="Disordered" evidence="1">
    <location>
        <begin position="397"/>
        <end position="416"/>
    </location>
</feature>
<reference evidence="2 3" key="1">
    <citation type="submission" date="2023-08" db="EMBL/GenBank/DDBJ databases">
        <title>Black Yeasts Isolated from many extreme environments.</title>
        <authorList>
            <person name="Coleine C."/>
            <person name="Stajich J.E."/>
            <person name="Selbmann L."/>
        </authorList>
    </citation>
    <scope>NUCLEOTIDE SEQUENCE [LARGE SCALE GENOMIC DNA]</scope>
    <source>
        <strain evidence="2 3">CCFEE 5910</strain>
    </source>
</reference>
<dbReference type="AlphaFoldDB" id="A0AAN7YFH6"/>
<dbReference type="Proteomes" id="UP001309876">
    <property type="component" value="Unassembled WGS sequence"/>
</dbReference>
<dbReference type="Pfam" id="PF20566">
    <property type="entry name" value="Eap1"/>
    <property type="match status" value="1"/>
</dbReference>
<keyword evidence="3" id="KW-1185">Reference proteome</keyword>
<sequence length="702" mass="78210">MRGRYEVADLIKLSKSPLVEAPASLPPKEEWMGLVESKSRLPATRGKTDDAFGQTEGFQKRPTLFESRRSTTDPERIHLGPPRNSFASSNLRARNGTHERTKTNDEEDESVNDRRTGASNGTNGRSYTRNHTEYNASDRPRRRFDEDEEESRSRRDPDRPRWGGRDTQSDTPWSRREKRGDAEDDERKDSPAWRRGPRDRDNERTDKDPEWVDPIEASGPSKGHTHEEFMQWMAKMKNKKSEDEPATPAAVTATEVSDTPSQPHPRVVSESSVAADKFFAKFEDKKPSTDMPIFAARPVKSRFASIFGSKDESKPDVSTPDPAATTPSPVVQALQPPVELEQPPPNPDNQKKAKEKVAFDNLLAMLKQNQTQIAQGTSAQPSKSPFSIAELSASMSPSIEAATSHKLNNKTPVQSHTPNLSLDRLIESRSPAHPTYQNQSVQQKPGAQDLLDLLKRSSFQEQPQPLQQLGYHPYHEQRMPPPPPGLGPPLISTRRDVPRPFFEDPTFTAYHNEREYQPRNSPPGNNVPGGLGGLFAAINNKNYAPNAQEEQRSHPGPPPGLQRPPGFENPTRPPPGSGWPTNLPQRQSAHQYNIDIPPPYEQARSIYSQAPQQQPIPQNPQRKPTGGAPMMPGYSNVPPGFQPSSTYAPPTSPESGIQYAIRDGNGISERDRQPQQQNPFLARMGMGGQARDRGVPLPPGFR</sequence>
<feature type="region of interest" description="Disordered" evidence="1">
    <location>
        <begin position="472"/>
        <end position="585"/>
    </location>
</feature>
<organism evidence="2 3">
    <name type="scientific">Lithohypha guttulata</name>
    <dbReference type="NCBI Taxonomy" id="1690604"/>
    <lineage>
        <taxon>Eukaryota</taxon>
        <taxon>Fungi</taxon>
        <taxon>Dikarya</taxon>
        <taxon>Ascomycota</taxon>
        <taxon>Pezizomycotina</taxon>
        <taxon>Eurotiomycetes</taxon>
        <taxon>Chaetothyriomycetidae</taxon>
        <taxon>Chaetothyriales</taxon>
        <taxon>Trichomeriaceae</taxon>
        <taxon>Lithohypha</taxon>
    </lineage>
</organism>
<feature type="compositionally biased region" description="Polar residues" evidence="1">
    <location>
        <begin position="405"/>
        <end position="416"/>
    </location>
</feature>
<feature type="compositionally biased region" description="Basic and acidic residues" evidence="1">
    <location>
        <begin position="493"/>
        <end position="502"/>
    </location>
</feature>
<dbReference type="InterPro" id="IPR046784">
    <property type="entry name" value="Eap1"/>
</dbReference>
<name>A0AAN7YFH6_9EURO</name>
<accession>A0AAN7YFH6</accession>
<evidence type="ECO:0000313" key="2">
    <source>
        <dbReference type="EMBL" id="KAK5083792.1"/>
    </source>
</evidence>